<dbReference type="PANTHER" id="PTHR17068">
    <property type="entry name" value="MYELOID-ASSOCIATED DIFFERENTIATION MARKER MYADM FAMILY MEMBER"/>
    <property type="match status" value="1"/>
</dbReference>
<gene>
    <name evidence="11" type="ORF">CCH79_00012702</name>
</gene>
<evidence type="ECO:0000256" key="1">
    <source>
        <dbReference type="ARBA" id="ARBA00004141"/>
    </source>
</evidence>
<feature type="transmembrane region" description="Helical" evidence="9">
    <location>
        <begin position="154"/>
        <end position="176"/>
    </location>
</feature>
<evidence type="ECO:0000256" key="8">
    <source>
        <dbReference type="PROSITE-ProRule" id="PRU00581"/>
    </source>
</evidence>
<feature type="transmembrane region" description="Helical" evidence="9">
    <location>
        <begin position="274"/>
        <end position="293"/>
    </location>
</feature>
<feature type="transmembrane region" description="Helical" evidence="9">
    <location>
        <begin position="12"/>
        <end position="34"/>
    </location>
</feature>
<evidence type="ECO:0000256" key="3">
    <source>
        <dbReference type="ARBA" id="ARBA00022737"/>
    </source>
</evidence>
<feature type="domain" description="MARVEL" evidence="10">
    <location>
        <begin position="154"/>
        <end position="299"/>
    </location>
</feature>
<name>A0A315V0V3_GAMAF</name>
<keyword evidence="12" id="KW-1185">Reference proteome</keyword>
<keyword evidence="3" id="KW-0677">Repeat</keyword>
<feature type="domain" description="MARVEL" evidence="10">
    <location>
        <begin position="13"/>
        <end position="148"/>
    </location>
</feature>
<dbReference type="STRING" id="33528.ENSGAFP00000015992"/>
<proteinExistence type="inferred from homology"/>
<protein>
    <recommendedName>
        <fullName evidence="7">Myeloid-associated differentiation marker-like protein 2</fullName>
    </recommendedName>
</protein>
<evidence type="ECO:0000256" key="2">
    <source>
        <dbReference type="ARBA" id="ARBA00022692"/>
    </source>
</evidence>
<comment type="caution">
    <text evidence="11">The sequence shown here is derived from an EMBL/GenBank/DDBJ whole genome shotgun (WGS) entry which is preliminary data.</text>
</comment>
<evidence type="ECO:0000256" key="9">
    <source>
        <dbReference type="SAM" id="Phobius"/>
    </source>
</evidence>
<dbReference type="PROSITE" id="PS51225">
    <property type="entry name" value="MARVEL"/>
    <property type="match status" value="2"/>
</dbReference>
<evidence type="ECO:0000259" key="10">
    <source>
        <dbReference type="PROSITE" id="PS51225"/>
    </source>
</evidence>
<organism evidence="11 12">
    <name type="scientific">Gambusia affinis</name>
    <name type="common">Western mosquitofish</name>
    <name type="synonym">Heterandria affinis</name>
    <dbReference type="NCBI Taxonomy" id="33528"/>
    <lineage>
        <taxon>Eukaryota</taxon>
        <taxon>Metazoa</taxon>
        <taxon>Chordata</taxon>
        <taxon>Craniata</taxon>
        <taxon>Vertebrata</taxon>
        <taxon>Euteleostomi</taxon>
        <taxon>Actinopterygii</taxon>
        <taxon>Neopterygii</taxon>
        <taxon>Teleostei</taxon>
        <taxon>Neoteleostei</taxon>
        <taxon>Acanthomorphata</taxon>
        <taxon>Ovalentaria</taxon>
        <taxon>Atherinomorphae</taxon>
        <taxon>Cyprinodontiformes</taxon>
        <taxon>Poeciliidae</taxon>
        <taxon>Poeciliinae</taxon>
        <taxon>Gambusia</taxon>
    </lineage>
</organism>
<feature type="transmembrane region" description="Helical" evidence="9">
    <location>
        <begin position="46"/>
        <end position="67"/>
    </location>
</feature>
<feature type="transmembrane region" description="Helical" evidence="9">
    <location>
        <begin position="188"/>
        <end position="211"/>
    </location>
</feature>
<dbReference type="Pfam" id="PF01284">
    <property type="entry name" value="MARVEL"/>
    <property type="match status" value="2"/>
</dbReference>
<dbReference type="EMBL" id="NHOQ01002459">
    <property type="protein sequence ID" value="PWA16912.1"/>
    <property type="molecule type" value="Genomic_DNA"/>
</dbReference>
<keyword evidence="5 8" id="KW-0472">Membrane</keyword>
<dbReference type="AlphaFoldDB" id="A0A315V0V3"/>
<dbReference type="InterPro" id="IPR047123">
    <property type="entry name" value="MYADM-like"/>
</dbReference>
<accession>A0A315V0V3</accession>
<dbReference type="GO" id="GO:0016020">
    <property type="term" value="C:membrane"/>
    <property type="evidence" value="ECO:0007669"/>
    <property type="project" value="UniProtKB-SubCell"/>
</dbReference>
<evidence type="ECO:0000256" key="7">
    <source>
        <dbReference type="ARBA" id="ARBA00040733"/>
    </source>
</evidence>
<feature type="transmembrane region" description="Helical" evidence="9">
    <location>
        <begin position="223"/>
        <end position="248"/>
    </location>
</feature>
<dbReference type="InterPro" id="IPR008253">
    <property type="entry name" value="Marvel"/>
</dbReference>
<keyword evidence="4 9" id="KW-1133">Transmembrane helix</keyword>
<evidence type="ECO:0000256" key="4">
    <source>
        <dbReference type="ARBA" id="ARBA00022989"/>
    </source>
</evidence>
<evidence type="ECO:0000256" key="6">
    <source>
        <dbReference type="ARBA" id="ARBA00034721"/>
    </source>
</evidence>
<feature type="transmembrane region" description="Helical" evidence="9">
    <location>
        <begin position="79"/>
        <end position="101"/>
    </location>
</feature>
<feature type="transmembrane region" description="Helical" evidence="9">
    <location>
        <begin position="121"/>
        <end position="142"/>
    </location>
</feature>
<reference evidence="11 12" key="1">
    <citation type="journal article" date="2018" name="G3 (Bethesda)">
        <title>A High-Quality Reference Genome for the Invasive Mosquitofish Gambusia affinis Using a Chicago Library.</title>
        <authorList>
            <person name="Hoffberg S.L."/>
            <person name="Troendle N.J."/>
            <person name="Glenn T.C."/>
            <person name="Mahmud O."/>
            <person name="Louha S."/>
            <person name="Chalopin D."/>
            <person name="Bennetzen J.L."/>
            <person name="Mauricio R."/>
        </authorList>
    </citation>
    <scope>NUCLEOTIDE SEQUENCE [LARGE SCALE GENOMIC DNA]</scope>
    <source>
        <strain evidence="11">NE01/NJP1002.9</strain>
        <tissue evidence="11">Muscle</tissue>
    </source>
</reference>
<dbReference type="Proteomes" id="UP000250572">
    <property type="component" value="Unassembled WGS sequence"/>
</dbReference>
<keyword evidence="2 8" id="KW-0812">Transmembrane</keyword>
<dbReference type="PANTHER" id="PTHR17068:SF5">
    <property type="entry name" value="MYELOID-ASSOCIATED DIFFERENTIATION MARKER-LIKE PROTEIN 2"/>
    <property type="match status" value="1"/>
</dbReference>
<comment type="similarity">
    <text evidence="6">Belongs to the MAL family.</text>
</comment>
<evidence type="ECO:0000313" key="11">
    <source>
        <dbReference type="EMBL" id="PWA16912.1"/>
    </source>
</evidence>
<comment type="subcellular location">
    <subcellularLocation>
        <location evidence="1">Membrane</location>
        <topology evidence="1">Multi-pass membrane protein</topology>
    </subcellularLocation>
</comment>
<evidence type="ECO:0000313" key="12">
    <source>
        <dbReference type="Proteomes" id="UP000250572"/>
    </source>
</evidence>
<sequence>MDSQGSPYLNKGALCSTLGGARICQLAMGCAVIAMVTHSAGYSGSQGVFCMAAWCCCFAVSAAVFFLDATRLYSCLRVSWDNLTVTWAACATLMYVTASVVYPLFFVRSECPYEGCEVRDFRIAVTVCSILGTLAYGAEVALCRARPGQIVVGYMATVPGLLKVVQAFVACIIFGALANGSQFSRYAATIYCVVVYASCFALTALVVMMTVCKRTKTVRCMPFDRFVVVCTFLEVLLYLSASVVWPVFCFDSKYGSPWRPSSCPQGKCPWDSKVVVAVFSCVNFGLYLTDLLYSQRIRFVSSRVPTNSRTPSPVFSSCFMRSALPSLPVSVSSSGDALQTETSCDRCPSWLSPLDLRTEGRGTAGLRLISDVIGC</sequence>
<evidence type="ECO:0000256" key="5">
    <source>
        <dbReference type="ARBA" id="ARBA00023136"/>
    </source>
</evidence>